<proteinExistence type="predicted"/>
<evidence type="ECO:0000313" key="2">
    <source>
        <dbReference type="Proteomes" id="UP000078302"/>
    </source>
</evidence>
<protein>
    <submittedName>
        <fullName evidence="1">Uncharacterized protein</fullName>
    </submittedName>
</protein>
<reference evidence="1 2" key="1">
    <citation type="submission" date="2016-04" db="EMBL/GenBank/DDBJ databases">
        <title>Acidithiobacillus ferrooxidans genome sequencing and assembly.</title>
        <authorList>
            <person name="Zhou Z."/>
        </authorList>
    </citation>
    <scope>NUCLEOTIDE SEQUENCE [LARGE SCALE GENOMIC DNA]</scope>
    <source>
        <strain evidence="1 2">BY0502</strain>
    </source>
</reference>
<name>A0A179BNV2_ACIFR</name>
<dbReference type="EMBL" id="LVXZ01000023">
    <property type="protein sequence ID" value="OAP92980.1"/>
    <property type="molecule type" value="Genomic_DNA"/>
</dbReference>
<gene>
    <name evidence="1" type="ORF">A4H96_02655</name>
</gene>
<accession>A0A179BNV2</accession>
<organism evidence="1 2">
    <name type="scientific">Acidithiobacillus ferrooxidans</name>
    <name type="common">Thiobacillus ferrooxidans</name>
    <dbReference type="NCBI Taxonomy" id="920"/>
    <lineage>
        <taxon>Bacteria</taxon>
        <taxon>Pseudomonadati</taxon>
        <taxon>Pseudomonadota</taxon>
        <taxon>Acidithiobacillia</taxon>
        <taxon>Acidithiobacillales</taxon>
        <taxon>Acidithiobacillaceae</taxon>
        <taxon>Acidithiobacillus</taxon>
    </lineage>
</organism>
<keyword evidence="2" id="KW-1185">Reference proteome</keyword>
<dbReference type="AlphaFoldDB" id="A0A179BNV2"/>
<evidence type="ECO:0000313" key="1">
    <source>
        <dbReference type="EMBL" id="OAP92980.1"/>
    </source>
</evidence>
<dbReference type="Proteomes" id="UP000078302">
    <property type="component" value="Unassembled WGS sequence"/>
</dbReference>
<sequence length="66" mass="7268">MFNYKIAADLLAKRISHVSHAVSVYILVHDLFMNSMDNIAAAAGAWIVMQGFSFLLKSWSDSLPGP</sequence>
<comment type="caution">
    <text evidence="1">The sequence shown here is derived from an EMBL/GenBank/DDBJ whole genome shotgun (WGS) entry which is preliminary data.</text>
</comment>
<dbReference type="RefSeq" id="WP_064218156.1">
    <property type="nucleotide sequence ID" value="NZ_LVXZ01000023.1"/>
</dbReference>